<reference evidence="1" key="1">
    <citation type="submission" date="2015-10" db="EMBL/GenBank/DDBJ databases">
        <authorList>
            <person name="Gilbert D.G."/>
        </authorList>
    </citation>
    <scope>NUCLEOTIDE SEQUENCE</scope>
</reference>
<organism evidence="1">
    <name type="scientific">hydrothermal vent metagenome</name>
    <dbReference type="NCBI Taxonomy" id="652676"/>
    <lineage>
        <taxon>unclassified sequences</taxon>
        <taxon>metagenomes</taxon>
        <taxon>ecological metagenomes</taxon>
    </lineage>
</organism>
<proteinExistence type="predicted"/>
<protein>
    <submittedName>
        <fullName evidence="1">Uncharacterized protein</fullName>
    </submittedName>
</protein>
<sequence>MVRLFEVRIGAAIHSSHQKPSFKSFNYLPSPLKSINKTPTTY</sequence>
<accession>A0A160TBA7</accession>
<evidence type="ECO:0000313" key="1">
    <source>
        <dbReference type="EMBL" id="CUS40768.1"/>
    </source>
</evidence>
<gene>
    <name evidence="1" type="ORF">MGWOODY_Tha1951</name>
</gene>
<name>A0A160TBA7_9ZZZZ</name>
<dbReference type="EMBL" id="CZQC01000025">
    <property type="protein sequence ID" value="CUS40768.1"/>
    <property type="molecule type" value="Genomic_DNA"/>
</dbReference>
<dbReference type="AlphaFoldDB" id="A0A160TBA7"/>